<comment type="caution">
    <text evidence="1">The sequence shown here is derived from an EMBL/GenBank/DDBJ whole genome shotgun (WGS) entry which is preliminary data.</text>
</comment>
<evidence type="ECO:0000313" key="2">
    <source>
        <dbReference type="Proteomes" id="UP000250870"/>
    </source>
</evidence>
<evidence type="ECO:0000313" key="1">
    <source>
        <dbReference type="EMBL" id="RAW82760.1"/>
    </source>
</evidence>
<accession>A0A329VCW0</accession>
<name>A0A329VCW0_9GAMM</name>
<dbReference type="AlphaFoldDB" id="A0A329VCW0"/>
<sequence length="126" mass="14536">MNIIEVINNKFLTSLFPEGLKDDILLGQVGLDIADQVSLNIHVTQRPEKEVAKWGVWGKDYNVIVIKIIGQFLRKVEIVNWQKITSSELIFLEKGDFYSFNLKGDEWSVSLELEALTFQRCDIYSK</sequence>
<dbReference type="Proteomes" id="UP000250870">
    <property type="component" value="Unassembled WGS sequence"/>
</dbReference>
<proteinExistence type="predicted"/>
<reference evidence="1 2" key="1">
    <citation type="journal article" date="2018" name="Int. J. Syst. Evol. Microbiol.">
        <title>Whole-genome-based revisit of Photorhabdus phylogeny: proposal for the elevation of most Photorhabdus subspecies to the species level and description of one novel species Photorhabdus bodei sp. nov., and one novel subspecies Photorhabdus laumondii subsp. clarkei subsp. nov.</title>
        <authorList>
            <person name="Machado R.A.R."/>
            <person name="Wuthrich D."/>
            <person name="Kuhnert P."/>
            <person name="Arce C.C.M."/>
            <person name="Thonen L."/>
            <person name="Ruiz C."/>
            <person name="Zhang X."/>
            <person name="Robert C.A.M."/>
            <person name="Karimi J."/>
            <person name="Kamali S."/>
            <person name="Ma J."/>
            <person name="Bruggmann R."/>
            <person name="Erb M."/>
        </authorList>
    </citation>
    <scope>NUCLEOTIDE SEQUENCE [LARGE SCALE GENOMIC DNA]</scope>
    <source>
        <strain evidence="1 2">BOJ-47</strain>
    </source>
</reference>
<dbReference type="RefSeq" id="WP_036814391.1">
    <property type="nucleotide sequence ID" value="NZ_CAWNWQ010000054.1"/>
</dbReference>
<organism evidence="1 2">
    <name type="scientific">Photorhabdus laumondii subsp. clarkei</name>
    <dbReference type="NCBI Taxonomy" id="2029685"/>
    <lineage>
        <taxon>Bacteria</taxon>
        <taxon>Pseudomonadati</taxon>
        <taxon>Pseudomonadota</taxon>
        <taxon>Gammaproteobacteria</taxon>
        <taxon>Enterobacterales</taxon>
        <taxon>Morganellaceae</taxon>
        <taxon>Photorhabdus</taxon>
    </lineage>
</organism>
<protein>
    <submittedName>
        <fullName evidence="1">Uncharacterized protein</fullName>
    </submittedName>
</protein>
<dbReference type="EMBL" id="NSCI01000054">
    <property type="protein sequence ID" value="RAW82760.1"/>
    <property type="molecule type" value="Genomic_DNA"/>
</dbReference>
<gene>
    <name evidence="1" type="ORF">CKY01_21850</name>
</gene>